<dbReference type="EMBL" id="SMAO01000007">
    <property type="protein sequence ID" value="TCT19713.1"/>
    <property type="molecule type" value="Genomic_DNA"/>
</dbReference>
<gene>
    <name evidence="1" type="ORF">EDC35_10741</name>
</gene>
<evidence type="ECO:0008006" key="3">
    <source>
        <dbReference type="Google" id="ProtNLM"/>
    </source>
</evidence>
<organism evidence="1 2">
    <name type="scientific">Thiobaca trueperi</name>
    <dbReference type="NCBI Taxonomy" id="127458"/>
    <lineage>
        <taxon>Bacteria</taxon>
        <taxon>Pseudomonadati</taxon>
        <taxon>Pseudomonadota</taxon>
        <taxon>Gammaproteobacteria</taxon>
        <taxon>Chromatiales</taxon>
        <taxon>Chromatiaceae</taxon>
        <taxon>Thiobaca</taxon>
    </lineage>
</organism>
<accession>A0A4R3MY77</accession>
<proteinExistence type="predicted"/>
<evidence type="ECO:0000313" key="2">
    <source>
        <dbReference type="Proteomes" id="UP000295717"/>
    </source>
</evidence>
<dbReference type="Proteomes" id="UP000295717">
    <property type="component" value="Unassembled WGS sequence"/>
</dbReference>
<keyword evidence="2" id="KW-1185">Reference proteome</keyword>
<protein>
    <recommendedName>
        <fullName evidence="3">HTH-type transcriptional regulator/antitoxin HigA</fullName>
    </recommendedName>
</protein>
<evidence type="ECO:0000313" key="1">
    <source>
        <dbReference type="EMBL" id="TCT19713.1"/>
    </source>
</evidence>
<name>A0A4R3MY77_9GAMM</name>
<comment type="caution">
    <text evidence="1">The sequence shown here is derived from an EMBL/GenBank/DDBJ whole genome shotgun (WGS) entry which is preliminary data.</text>
</comment>
<dbReference type="AlphaFoldDB" id="A0A4R3MY77"/>
<reference evidence="1 2" key="1">
    <citation type="submission" date="2019-03" db="EMBL/GenBank/DDBJ databases">
        <title>Genomic Encyclopedia of Type Strains, Phase IV (KMG-IV): sequencing the most valuable type-strain genomes for metagenomic binning, comparative biology and taxonomic classification.</title>
        <authorList>
            <person name="Goeker M."/>
        </authorList>
    </citation>
    <scope>NUCLEOTIDE SEQUENCE [LARGE SCALE GENOMIC DNA]</scope>
    <source>
        <strain evidence="1 2">DSM 13587</strain>
    </source>
</reference>
<sequence>MDIKPIKTDSRYREALRDIESLMTAELDTPEGERLGILVTLVEAYEQRCFLLDLPDPMEAA</sequence>